<accession>A0ACD5Y2C5</accession>
<dbReference type="EnsemblPlants" id="AVESA.00010b.r2.5CG0890810.1">
    <property type="protein sequence ID" value="AVESA.00010b.r2.5CG0890810.1.CDS.1"/>
    <property type="gene ID" value="AVESA.00010b.r2.5CG0890810"/>
</dbReference>
<reference evidence="1" key="2">
    <citation type="submission" date="2025-09" db="UniProtKB">
        <authorList>
            <consortium name="EnsemblPlants"/>
        </authorList>
    </citation>
    <scope>IDENTIFICATION</scope>
</reference>
<sequence length="665" mass="69975">MAMRGLLLVFIVALWCSALRCVVPDLAADRAALLAFRAAVGPGLPWDLSASSPCGWRGVRCANATTGGGEQRVVALQLPGNDLIGQVPPGTVGNLTALTTLSLHSNALSGGIPADIGNCAELRYLYLQGNRLAGEIPDGFFSLALMQRLVLSNNRIAGRVSPEFNKLTRLATLYLENNDLNGTLPPDLDLPKLALFNVSGNQLDGPVPASLAGRPASEFSGTGLCGAPLSPCAGTAPPPPPSPLPPPSAPAAQEDSKNSKLSTAAIAGIAVTGAVVVLLVVFVVIFLLCFRRRKTKADTSTETAATGDDDASPETVSVARWEKSEAKGSRSRSAQMTAATSNARKLVFVGGEPDVAYELESLLHASAEVLGKGWLGTTYRATLEGGVAVVTVKRLRELPIPEKEFRGTVAALGALRHDNLVPLRSYFYSKEEKLIVYDFVRAKGLSALLHCPNGGATCSLDFAARARIAQGCARGLAFMHGAGSSHGNIKSSNVLVTDARDGAYLTDYGLVQLVGAGVPLKRVTGYRAPEVTDPRRASREADVYSFGVLLLELLTGKAPANSIPGSDGAADLPQWVRTVVQEEWTGEVFDAAIANEARVEEEMVRLLQLATDCTEQRADARPVMADVAARIEDIVGSAQRKAGDSDEFHSVSADHSEVSQAVSPP</sequence>
<keyword evidence="2" id="KW-1185">Reference proteome</keyword>
<reference evidence="1" key="1">
    <citation type="submission" date="2021-05" db="EMBL/GenBank/DDBJ databases">
        <authorList>
            <person name="Scholz U."/>
            <person name="Mascher M."/>
            <person name="Fiebig A."/>
        </authorList>
    </citation>
    <scope>NUCLEOTIDE SEQUENCE [LARGE SCALE GENOMIC DNA]</scope>
</reference>
<evidence type="ECO:0000313" key="2">
    <source>
        <dbReference type="Proteomes" id="UP001732700"/>
    </source>
</evidence>
<organism evidence="1 2">
    <name type="scientific">Avena sativa</name>
    <name type="common">Oat</name>
    <dbReference type="NCBI Taxonomy" id="4498"/>
    <lineage>
        <taxon>Eukaryota</taxon>
        <taxon>Viridiplantae</taxon>
        <taxon>Streptophyta</taxon>
        <taxon>Embryophyta</taxon>
        <taxon>Tracheophyta</taxon>
        <taxon>Spermatophyta</taxon>
        <taxon>Magnoliopsida</taxon>
        <taxon>Liliopsida</taxon>
        <taxon>Poales</taxon>
        <taxon>Poaceae</taxon>
        <taxon>BOP clade</taxon>
        <taxon>Pooideae</taxon>
        <taxon>Poodae</taxon>
        <taxon>Poeae</taxon>
        <taxon>Poeae Chloroplast Group 1 (Aveneae type)</taxon>
        <taxon>Aveninae</taxon>
        <taxon>Avena</taxon>
    </lineage>
</organism>
<protein>
    <submittedName>
        <fullName evidence="1">Uncharacterized protein</fullName>
    </submittedName>
</protein>
<dbReference type="Proteomes" id="UP001732700">
    <property type="component" value="Chromosome 5C"/>
</dbReference>
<proteinExistence type="predicted"/>
<name>A0ACD5Y2C5_AVESA</name>
<evidence type="ECO:0000313" key="1">
    <source>
        <dbReference type="EnsemblPlants" id="AVESA.00010b.r2.5CG0890810.1.CDS.1"/>
    </source>
</evidence>